<sequence>MHASKAKSTSVQLPDLPKICSAFDLDVSKHCRSTTLASQKWLVDAGLPPHWRTTNGCTWKALKVGLWSSVCFPRADPMQLRLAMDFMSLLVWSTEVGQEGDVFALLSDRMSRVAYRSPAWYLRFITSLRAYREARAQVTEDAQNGSVPDMESYIQLRRDASGLRLVLAFIECTMDLRLSENVASHPVIQALAEHAIDIIAWSEDLAMLSRNQASGHTFHLPAVIMAEQGLTLPGAVTQCGTLIRQAVEAFLATEQDLPSFEDPQVDKEVRSYVRGLRECIAGSINWMYESQRYFGDRPEDVRNLRWVFVGLGSQ</sequence>
<dbReference type="EMBL" id="JH711593">
    <property type="protein sequence ID" value="EIW74291.1"/>
    <property type="molecule type" value="Genomic_DNA"/>
</dbReference>
<dbReference type="InterPro" id="IPR008949">
    <property type="entry name" value="Isoprenoid_synthase_dom_sf"/>
</dbReference>
<dbReference type="InterPro" id="IPR034686">
    <property type="entry name" value="Terpene_cyclase-like_2"/>
</dbReference>
<dbReference type="OrthoDB" id="2861623at2759"/>
<evidence type="ECO:0000256" key="6">
    <source>
        <dbReference type="RuleBase" id="RU366034"/>
    </source>
</evidence>
<dbReference type="PANTHER" id="PTHR35201:SF4">
    <property type="entry name" value="BETA-PINACENE SYNTHASE-RELATED"/>
    <property type="match status" value="1"/>
</dbReference>
<keyword evidence="4 6" id="KW-0460">Magnesium</keyword>
<protein>
    <recommendedName>
        <fullName evidence="6">Terpene synthase</fullName>
        <ecNumber evidence="6">4.2.3.-</ecNumber>
    </recommendedName>
</protein>
<evidence type="ECO:0000256" key="4">
    <source>
        <dbReference type="ARBA" id="ARBA00022842"/>
    </source>
</evidence>
<name>R7SDQ0_CONPW</name>
<gene>
    <name evidence="7" type="ORF">CONPUDRAFT_147881</name>
</gene>
<dbReference type="Proteomes" id="UP000053558">
    <property type="component" value="Unassembled WGS sequence"/>
</dbReference>
<comment type="cofactor">
    <cofactor evidence="1 6">
        <name>Mg(2+)</name>
        <dbReference type="ChEBI" id="CHEBI:18420"/>
    </cofactor>
</comment>
<dbReference type="PANTHER" id="PTHR35201">
    <property type="entry name" value="TERPENE SYNTHASE"/>
    <property type="match status" value="1"/>
</dbReference>
<dbReference type="KEGG" id="cput:CONPUDRAFT_147881"/>
<dbReference type="GeneID" id="19202387"/>
<evidence type="ECO:0000256" key="5">
    <source>
        <dbReference type="ARBA" id="ARBA00023239"/>
    </source>
</evidence>
<accession>R7SDQ0</accession>
<evidence type="ECO:0000256" key="3">
    <source>
        <dbReference type="ARBA" id="ARBA00022723"/>
    </source>
</evidence>
<evidence type="ECO:0000256" key="2">
    <source>
        <dbReference type="ARBA" id="ARBA00006333"/>
    </source>
</evidence>
<dbReference type="Pfam" id="PF19086">
    <property type="entry name" value="Terpene_syn_C_2"/>
    <property type="match status" value="1"/>
</dbReference>
<dbReference type="RefSeq" id="XP_007775644.1">
    <property type="nucleotide sequence ID" value="XM_007777454.1"/>
</dbReference>
<comment type="similarity">
    <text evidence="2 6">Belongs to the terpene synthase family.</text>
</comment>
<dbReference type="GO" id="GO:0010333">
    <property type="term" value="F:terpene synthase activity"/>
    <property type="evidence" value="ECO:0007669"/>
    <property type="project" value="InterPro"/>
</dbReference>
<proteinExistence type="inferred from homology"/>
<evidence type="ECO:0000313" key="7">
    <source>
        <dbReference type="EMBL" id="EIW74291.1"/>
    </source>
</evidence>
<dbReference type="SUPFAM" id="SSF48576">
    <property type="entry name" value="Terpenoid synthases"/>
    <property type="match status" value="1"/>
</dbReference>
<keyword evidence="3 6" id="KW-0479">Metal-binding</keyword>
<keyword evidence="8" id="KW-1185">Reference proteome</keyword>
<evidence type="ECO:0000313" key="8">
    <source>
        <dbReference type="Proteomes" id="UP000053558"/>
    </source>
</evidence>
<dbReference type="Gene3D" id="1.10.600.10">
    <property type="entry name" value="Farnesyl Diphosphate Synthase"/>
    <property type="match status" value="2"/>
</dbReference>
<keyword evidence="5 6" id="KW-0456">Lyase</keyword>
<dbReference type="AlphaFoldDB" id="R7SDQ0"/>
<organism evidence="7 8">
    <name type="scientific">Coniophora puteana (strain RWD-64-598)</name>
    <name type="common">Brown rot fungus</name>
    <dbReference type="NCBI Taxonomy" id="741705"/>
    <lineage>
        <taxon>Eukaryota</taxon>
        <taxon>Fungi</taxon>
        <taxon>Dikarya</taxon>
        <taxon>Basidiomycota</taxon>
        <taxon>Agaricomycotina</taxon>
        <taxon>Agaricomycetes</taxon>
        <taxon>Agaricomycetidae</taxon>
        <taxon>Boletales</taxon>
        <taxon>Coniophorineae</taxon>
        <taxon>Coniophoraceae</taxon>
        <taxon>Coniophora</taxon>
    </lineage>
</organism>
<dbReference type="OMA" id="QKRFQRH"/>
<evidence type="ECO:0000256" key="1">
    <source>
        <dbReference type="ARBA" id="ARBA00001946"/>
    </source>
</evidence>
<dbReference type="EC" id="4.2.3.-" evidence="6"/>
<dbReference type="GO" id="GO:0046872">
    <property type="term" value="F:metal ion binding"/>
    <property type="evidence" value="ECO:0007669"/>
    <property type="project" value="UniProtKB-KW"/>
</dbReference>
<reference evidence="8" key="1">
    <citation type="journal article" date="2012" name="Science">
        <title>The Paleozoic origin of enzymatic lignin decomposition reconstructed from 31 fungal genomes.</title>
        <authorList>
            <person name="Floudas D."/>
            <person name="Binder M."/>
            <person name="Riley R."/>
            <person name="Barry K."/>
            <person name="Blanchette R.A."/>
            <person name="Henrissat B."/>
            <person name="Martinez A.T."/>
            <person name="Otillar R."/>
            <person name="Spatafora J.W."/>
            <person name="Yadav J.S."/>
            <person name="Aerts A."/>
            <person name="Benoit I."/>
            <person name="Boyd A."/>
            <person name="Carlson A."/>
            <person name="Copeland A."/>
            <person name="Coutinho P.M."/>
            <person name="de Vries R.P."/>
            <person name="Ferreira P."/>
            <person name="Findley K."/>
            <person name="Foster B."/>
            <person name="Gaskell J."/>
            <person name="Glotzer D."/>
            <person name="Gorecki P."/>
            <person name="Heitman J."/>
            <person name="Hesse C."/>
            <person name="Hori C."/>
            <person name="Igarashi K."/>
            <person name="Jurgens J.A."/>
            <person name="Kallen N."/>
            <person name="Kersten P."/>
            <person name="Kohler A."/>
            <person name="Kuees U."/>
            <person name="Kumar T.K.A."/>
            <person name="Kuo A."/>
            <person name="LaButti K."/>
            <person name="Larrondo L.F."/>
            <person name="Lindquist E."/>
            <person name="Ling A."/>
            <person name="Lombard V."/>
            <person name="Lucas S."/>
            <person name="Lundell T."/>
            <person name="Martin R."/>
            <person name="McLaughlin D.J."/>
            <person name="Morgenstern I."/>
            <person name="Morin E."/>
            <person name="Murat C."/>
            <person name="Nagy L.G."/>
            <person name="Nolan M."/>
            <person name="Ohm R.A."/>
            <person name="Patyshakuliyeva A."/>
            <person name="Rokas A."/>
            <person name="Ruiz-Duenas F.J."/>
            <person name="Sabat G."/>
            <person name="Salamov A."/>
            <person name="Samejima M."/>
            <person name="Schmutz J."/>
            <person name="Slot J.C."/>
            <person name="St John F."/>
            <person name="Stenlid J."/>
            <person name="Sun H."/>
            <person name="Sun S."/>
            <person name="Syed K."/>
            <person name="Tsang A."/>
            <person name="Wiebenga A."/>
            <person name="Young D."/>
            <person name="Pisabarro A."/>
            <person name="Eastwood D.C."/>
            <person name="Martin F."/>
            <person name="Cullen D."/>
            <person name="Grigoriev I.V."/>
            <person name="Hibbett D.S."/>
        </authorList>
    </citation>
    <scope>NUCLEOTIDE SEQUENCE [LARGE SCALE GENOMIC DNA]</scope>
    <source>
        <strain evidence="8">RWD-64-598 SS2</strain>
    </source>
</reference>
<dbReference type="GO" id="GO:0008299">
    <property type="term" value="P:isoprenoid biosynthetic process"/>
    <property type="evidence" value="ECO:0007669"/>
    <property type="project" value="UniProtKB-ARBA"/>
</dbReference>